<keyword evidence="1" id="KW-1133">Transmembrane helix</keyword>
<evidence type="ECO:0000256" key="1">
    <source>
        <dbReference type="SAM" id="Phobius"/>
    </source>
</evidence>
<evidence type="ECO:0000313" key="2">
    <source>
        <dbReference type="EMBL" id="KAE9596243.1"/>
    </source>
</evidence>
<keyword evidence="3" id="KW-1185">Reference proteome</keyword>
<organism evidence="2 3">
    <name type="scientific">Lupinus albus</name>
    <name type="common">White lupine</name>
    <name type="synonym">Lupinus termis</name>
    <dbReference type="NCBI Taxonomy" id="3870"/>
    <lineage>
        <taxon>Eukaryota</taxon>
        <taxon>Viridiplantae</taxon>
        <taxon>Streptophyta</taxon>
        <taxon>Embryophyta</taxon>
        <taxon>Tracheophyta</taxon>
        <taxon>Spermatophyta</taxon>
        <taxon>Magnoliopsida</taxon>
        <taxon>eudicotyledons</taxon>
        <taxon>Gunneridae</taxon>
        <taxon>Pentapetalae</taxon>
        <taxon>rosids</taxon>
        <taxon>fabids</taxon>
        <taxon>Fabales</taxon>
        <taxon>Fabaceae</taxon>
        <taxon>Papilionoideae</taxon>
        <taxon>50 kb inversion clade</taxon>
        <taxon>genistoids sensu lato</taxon>
        <taxon>core genistoids</taxon>
        <taxon>Genisteae</taxon>
        <taxon>Lupinus</taxon>
    </lineage>
</organism>
<proteinExistence type="predicted"/>
<dbReference type="Proteomes" id="UP000447434">
    <property type="component" value="Chromosome 17"/>
</dbReference>
<feature type="transmembrane region" description="Helical" evidence="1">
    <location>
        <begin position="12"/>
        <end position="31"/>
    </location>
</feature>
<comment type="caution">
    <text evidence="2">The sequence shown here is derived from an EMBL/GenBank/DDBJ whole genome shotgun (WGS) entry which is preliminary data.</text>
</comment>
<gene>
    <name evidence="2" type="ORF">Lalb_Chr17g0347261</name>
</gene>
<name>A0A6A4NV95_LUPAL</name>
<dbReference type="AlphaFoldDB" id="A0A6A4NV95"/>
<sequence>MINCKIQCSSFYLHNIFIFWLEITIITKHLLHYEIGTYLLHYEIGTYLLRQGLTAFLIL</sequence>
<keyword evidence="1" id="KW-0812">Transmembrane</keyword>
<accession>A0A6A4NV95</accession>
<keyword evidence="1" id="KW-0472">Membrane</keyword>
<dbReference type="EMBL" id="WOCE01000017">
    <property type="protein sequence ID" value="KAE9596243.1"/>
    <property type="molecule type" value="Genomic_DNA"/>
</dbReference>
<protein>
    <submittedName>
        <fullName evidence="2">Uncharacterized protein</fullName>
    </submittedName>
</protein>
<reference evidence="3" key="1">
    <citation type="journal article" date="2020" name="Nat. Commun.">
        <title>Genome sequence of the cluster root forming white lupin.</title>
        <authorList>
            <person name="Hufnagel B."/>
            <person name="Marques A."/>
            <person name="Soriano A."/>
            <person name="Marques L."/>
            <person name="Divol F."/>
            <person name="Doumas P."/>
            <person name="Sallet E."/>
            <person name="Mancinotti D."/>
            <person name="Carrere S."/>
            <person name="Marande W."/>
            <person name="Arribat S."/>
            <person name="Keller J."/>
            <person name="Huneau C."/>
            <person name="Blein T."/>
            <person name="Aime D."/>
            <person name="Laguerre M."/>
            <person name="Taylor J."/>
            <person name="Schubert V."/>
            <person name="Nelson M."/>
            <person name="Geu-Flores F."/>
            <person name="Crespi M."/>
            <person name="Gallardo-Guerrero K."/>
            <person name="Delaux P.-M."/>
            <person name="Salse J."/>
            <person name="Berges H."/>
            <person name="Guyot R."/>
            <person name="Gouzy J."/>
            <person name="Peret B."/>
        </authorList>
    </citation>
    <scope>NUCLEOTIDE SEQUENCE [LARGE SCALE GENOMIC DNA]</scope>
    <source>
        <strain evidence="3">cv. Amiga</strain>
    </source>
</reference>
<evidence type="ECO:0000313" key="3">
    <source>
        <dbReference type="Proteomes" id="UP000447434"/>
    </source>
</evidence>